<dbReference type="EMBL" id="CP000927">
    <property type="protein sequence ID" value="ABZ69510.1"/>
    <property type="molecule type" value="Genomic_DNA"/>
</dbReference>
<dbReference type="InterPro" id="IPR038694">
    <property type="entry name" value="DUF427_sf"/>
</dbReference>
<feature type="region of interest" description="Disordered" evidence="1">
    <location>
        <begin position="137"/>
        <end position="185"/>
    </location>
</feature>
<dbReference type="KEGG" id="cak:Caul_0373"/>
<evidence type="ECO:0000259" key="2">
    <source>
        <dbReference type="Pfam" id="PF04248"/>
    </source>
</evidence>
<name>B0T5F2_CAUSK</name>
<gene>
    <name evidence="3" type="ordered locus">Caul_0373</name>
</gene>
<dbReference type="PANTHER" id="PTHR34310:SF9">
    <property type="entry name" value="BLR5716 PROTEIN"/>
    <property type="match status" value="1"/>
</dbReference>
<dbReference type="Gene3D" id="2.170.150.40">
    <property type="entry name" value="Domain of unknown function (DUF427)"/>
    <property type="match status" value="1"/>
</dbReference>
<dbReference type="Pfam" id="PF04248">
    <property type="entry name" value="NTP_transf_9"/>
    <property type="match status" value="1"/>
</dbReference>
<dbReference type="AlphaFoldDB" id="B0T5F2"/>
<protein>
    <recommendedName>
        <fullName evidence="2">DUF427 domain-containing protein</fullName>
    </recommendedName>
</protein>
<dbReference type="InterPro" id="IPR007361">
    <property type="entry name" value="DUF427"/>
</dbReference>
<dbReference type="HOGENOM" id="CLU_1577046_0_0_5"/>
<organism evidence="3">
    <name type="scientific">Caulobacter sp. (strain K31)</name>
    <dbReference type="NCBI Taxonomy" id="366602"/>
    <lineage>
        <taxon>Bacteria</taxon>
        <taxon>Pseudomonadati</taxon>
        <taxon>Pseudomonadota</taxon>
        <taxon>Alphaproteobacteria</taxon>
        <taxon>Caulobacterales</taxon>
        <taxon>Caulobacteraceae</taxon>
        <taxon>Caulobacter</taxon>
    </lineage>
</organism>
<feature type="domain" description="DUF427" evidence="2">
    <location>
        <begin position="19"/>
        <end position="111"/>
    </location>
</feature>
<sequence length="185" mass="20447">MNTPNPDHPISCSREAGRVEVLFEGHEIADSADVLVLKEADYAPVRYFPRSDVAMDFLRKTDKVTHCPHKGQATYYTIHRDAKIIENAVWSYESPPPGLGQLAGRLAFYPEHVEFKRAGLTPAETRALDVDEVVRHTDSGSGASQAEHWTPNVSMPDDTAWEGDDIRDDSGPESPARPYQGTGSI</sequence>
<evidence type="ECO:0000256" key="1">
    <source>
        <dbReference type="SAM" id="MobiDB-lite"/>
    </source>
</evidence>
<accession>B0T5F2</accession>
<dbReference type="eggNOG" id="COG2343">
    <property type="taxonomic scope" value="Bacteria"/>
</dbReference>
<evidence type="ECO:0000313" key="3">
    <source>
        <dbReference type="EMBL" id="ABZ69510.1"/>
    </source>
</evidence>
<proteinExistence type="predicted"/>
<dbReference type="STRING" id="366602.Caul_0373"/>
<dbReference type="OrthoDB" id="9815163at2"/>
<dbReference type="PANTHER" id="PTHR34310">
    <property type="entry name" value="DUF427 DOMAIN PROTEIN (AFU_ORTHOLOGUE AFUA_3G02220)"/>
    <property type="match status" value="1"/>
</dbReference>
<reference evidence="3" key="1">
    <citation type="submission" date="2008-01" db="EMBL/GenBank/DDBJ databases">
        <title>Complete sequence of chromosome of Caulobacter sp. K31.</title>
        <authorList>
            <consortium name="US DOE Joint Genome Institute"/>
            <person name="Copeland A."/>
            <person name="Lucas S."/>
            <person name="Lapidus A."/>
            <person name="Barry K."/>
            <person name="Glavina del Rio T."/>
            <person name="Dalin E."/>
            <person name="Tice H."/>
            <person name="Pitluck S."/>
            <person name="Bruce D."/>
            <person name="Goodwin L."/>
            <person name="Thompson L.S."/>
            <person name="Brettin T."/>
            <person name="Detter J.C."/>
            <person name="Han C."/>
            <person name="Schmutz J."/>
            <person name="Larimer F."/>
            <person name="Land M."/>
            <person name="Hauser L."/>
            <person name="Kyrpides N."/>
            <person name="Kim E."/>
            <person name="Stephens C."/>
            <person name="Richardson P."/>
        </authorList>
    </citation>
    <scope>NUCLEOTIDE SEQUENCE [LARGE SCALE GENOMIC DNA]</scope>
    <source>
        <strain evidence="3">K31</strain>
    </source>
</reference>